<dbReference type="InterPro" id="IPR006860">
    <property type="entry name" value="FecR"/>
</dbReference>
<comment type="caution">
    <text evidence="3">The sequence shown here is derived from an EMBL/GenBank/DDBJ whole genome shotgun (WGS) entry which is preliminary data.</text>
</comment>
<dbReference type="Gene3D" id="3.55.50.30">
    <property type="match status" value="1"/>
</dbReference>
<evidence type="ECO:0000313" key="3">
    <source>
        <dbReference type="EMBL" id="MBT1707715.1"/>
    </source>
</evidence>
<dbReference type="RefSeq" id="WP_254083306.1">
    <property type="nucleotide sequence ID" value="NZ_JAHESE010000003.1"/>
</dbReference>
<evidence type="ECO:0000313" key="4">
    <source>
        <dbReference type="Proteomes" id="UP001319080"/>
    </source>
</evidence>
<dbReference type="Pfam" id="PF16344">
    <property type="entry name" value="FecR_C"/>
    <property type="match status" value="1"/>
</dbReference>
<dbReference type="PANTHER" id="PTHR30273:SF2">
    <property type="entry name" value="PROTEIN FECR"/>
    <property type="match status" value="1"/>
</dbReference>
<dbReference type="InterPro" id="IPR012373">
    <property type="entry name" value="Ferrdict_sens_TM"/>
</dbReference>
<gene>
    <name evidence="3" type="ORF">KK062_05760</name>
</gene>
<organism evidence="3 4">
    <name type="scientific">Dawidia cretensis</name>
    <dbReference type="NCBI Taxonomy" id="2782350"/>
    <lineage>
        <taxon>Bacteria</taxon>
        <taxon>Pseudomonadati</taxon>
        <taxon>Bacteroidota</taxon>
        <taxon>Cytophagia</taxon>
        <taxon>Cytophagales</taxon>
        <taxon>Chryseotaleaceae</taxon>
        <taxon>Dawidia</taxon>
    </lineage>
</organism>
<feature type="domain" description="FecR protein" evidence="1">
    <location>
        <begin position="185"/>
        <end position="271"/>
    </location>
</feature>
<feature type="domain" description="Protein FecR C-terminal" evidence="2">
    <location>
        <begin position="318"/>
        <end position="372"/>
    </location>
</feature>
<protein>
    <submittedName>
        <fullName evidence="3">FecR domain-containing protein</fullName>
    </submittedName>
</protein>
<dbReference type="GO" id="GO:0016989">
    <property type="term" value="F:sigma factor antagonist activity"/>
    <property type="evidence" value="ECO:0007669"/>
    <property type="project" value="TreeGrafter"/>
</dbReference>
<name>A0AAP2GTP3_9BACT</name>
<sequence>MHEDVNGLQFDFTADRSGSARQVRVLKEFHAHKLSPEASTVVCLAVLRAREWLMQQEVTNMIACINRILAALKEGGATEQQLDIWKGSLYQLQRDSRLAAMSPAEIEEILIREATRINGRLSGNDIISKQGNNGQASIYKRIGKTVALVCTAVFVALVISISSKHIQFKSKSCSDESVIGPAQYVQFPDRSWAVILGGTNYCTPTPFFTNNRRELSITDGSLYLDVAKNAQLPFVVKTAQDVEIEVLGTGFRVDANPKDGFLTVSVAHGRVAVRYKGAKLAELMEGQRVTVYTESGRYNAEAFNPENVDWHYSMIVLPRVRLEDAAEILEKRFNVHVKIANEAMKNCVIEASYPKDASLDFILNSFCTMSRVGKKPTLLFTIEQDTVTLSGSLPNCLID</sequence>
<dbReference type="Gene3D" id="2.60.120.1440">
    <property type="match status" value="1"/>
</dbReference>
<dbReference type="Proteomes" id="UP001319080">
    <property type="component" value="Unassembled WGS sequence"/>
</dbReference>
<dbReference type="EMBL" id="JAHESE010000003">
    <property type="protein sequence ID" value="MBT1707715.1"/>
    <property type="molecule type" value="Genomic_DNA"/>
</dbReference>
<keyword evidence="4" id="KW-1185">Reference proteome</keyword>
<accession>A0AAP2GTP3</accession>
<dbReference type="AlphaFoldDB" id="A0AAP2GTP3"/>
<dbReference type="Pfam" id="PF04773">
    <property type="entry name" value="FecR"/>
    <property type="match status" value="1"/>
</dbReference>
<evidence type="ECO:0000259" key="2">
    <source>
        <dbReference type="Pfam" id="PF16344"/>
    </source>
</evidence>
<dbReference type="PANTHER" id="PTHR30273">
    <property type="entry name" value="PERIPLASMIC SIGNAL SENSOR AND SIGMA FACTOR ACTIVATOR FECR-RELATED"/>
    <property type="match status" value="1"/>
</dbReference>
<dbReference type="InterPro" id="IPR032508">
    <property type="entry name" value="FecR_C"/>
</dbReference>
<proteinExistence type="predicted"/>
<reference evidence="3 4" key="1">
    <citation type="submission" date="2021-05" db="EMBL/GenBank/DDBJ databases">
        <title>A Polyphasic approach of four new species of the genus Ohtaekwangia: Ohtaekwangia histidinii sp. nov., Ohtaekwangia cretensis sp. nov., Ohtaekwangia indiensis sp. nov., Ohtaekwangia reichenbachii sp. nov. from diverse environment.</title>
        <authorList>
            <person name="Octaviana S."/>
        </authorList>
    </citation>
    <scope>NUCLEOTIDE SEQUENCE [LARGE SCALE GENOMIC DNA]</scope>
    <source>
        <strain evidence="3 4">PWU5</strain>
    </source>
</reference>
<evidence type="ECO:0000259" key="1">
    <source>
        <dbReference type="Pfam" id="PF04773"/>
    </source>
</evidence>